<feature type="domain" description="Tudor" evidence="4">
    <location>
        <begin position="80"/>
        <end position="142"/>
    </location>
</feature>
<feature type="region of interest" description="Disordered" evidence="3">
    <location>
        <begin position="45"/>
        <end position="75"/>
    </location>
</feature>
<feature type="region of interest" description="Disordered" evidence="3">
    <location>
        <begin position="126"/>
        <end position="189"/>
    </location>
</feature>
<dbReference type="InterPro" id="IPR002999">
    <property type="entry name" value="Tudor"/>
</dbReference>
<evidence type="ECO:0000313" key="6">
    <source>
        <dbReference type="Proteomes" id="UP000827549"/>
    </source>
</evidence>
<keyword evidence="2" id="KW-0539">Nucleus</keyword>
<comment type="subcellular location">
    <subcellularLocation>
        <location evidence="1">Nucleus</location>
    </subcellularLocation>
</comment>
<dbReference type="Gene3D" id="2.30.30.140">
    <property type="match status" value="1"/>
</dbReference>
<dbReference type="SUPFAM" id="SSF63748">
    <property type="entry name" value="Tudor/PWWP/MBT"/>
    <property type="match status" value="1"/>
</dbReference>
<evidence type="ECO:0000256" key="3">
    <source>
        <dbReference type="SAM" id="MobiDB-lite"/>
    </source>
</evidence>
<dbReference type="RefSeq" id="XP_062627959.1">
    <property type="nucleotide sequence ID" value="XM_062771975.1"/>
</dbReference>
<evidence type="ECO:0000313" key="5">
    <source>
        <dbReference type="EMBL" id="WOO81927.1"/>
    </source>
</evidence>
<dbReference type="PANTHER" id="PTHR46297">
    <property type="entry name" value="ZINC FINGER CCCH-TYPE WITH G PATCH DOMAIN-CONTAINING PROTEIN"/>
    <property type="match status" value="1"/>
</dbReference>
<sequence length="246" mass="27496">MDDIQTFRDQLALVNIQLESDPDNEDLLTLKKEFDELISLTELAASASAPKGESSKSKSKAKDKESGGGASNLNWQELGEYKAGMDCMAKYAKDGKWYPARINAVVGSKDSPLYTITFKGYSSSTNVPLSSLRPHDPSAPIPQPVERKRQHEDLSEREKEKKKKKGEKWMESQKAKSEEARGKQNAWEKFGKKAQKKGIYIAGLEGKSVFRTSESATGRVGVYNSGKPMTDYERMGKHKFERGNLH</sequence>
<feature type="compositionally biased region" description="Basic and acidic residues" evidence="3">
    <location>
        <begin position="145"/>
        <end position="159"/>
    </location>
</feature>
<dbReference type="GO" id="GO:0005634">
    <property type="term" value="C:nucleus"/>
    <property type="evidence" value="ECO:0007669"/>
    <property type="project" value="UniProtKB-SubCell"/>
</dbReference>
<dbReference type="EMBL" id="CP086717">
    <property type="protein sequence ID" value="WOO81927.1"/>
    <property type="molecule type" value="Genomic_DNA"/>
</dbReference>
<feature type="region of interest" description="Disordered" evidence="3">
    <location>
        <begin position="219"/>
        <end position="246"/>
    </location>
</feature>
<dbReference type="PANTHER" id="PTHR46297:SF2">
    <property type="entry name" value="TUDOR DOMAIN-CONTAINING PROTEIN"/>
    <property type="match status" value="1"/>
</dbReference>
<dbReference type="GeneID" id="87808668"/>
<feature type="compositionally biased region" description="Basic and acidic residues" evidence="3">
    <location>
        <begin position="53"/>
        <end position="66"/>
    </location>
</feature>
<evidence type="ECO:0000256" key="1">
    <source>
        <dbReference type="ARBA" id="ARBA00004123"/>
    </source>
</evidence>
<dbReference type="PROSITE" id="PS50304">
    <property type="entry name" value="TUDOR"/>
    <property type="match status" value="1"/>
</dbReference>
<protein>
    <submittedName>
        <fullName evidence="5">Survival of motor neuron-related-splicing factor 30</fullName>
    </submittedName>
</protein>
<reference evidence="5" key="1">
    <citation type="submission" date="2023-10" db="EMBL/GenBank/DDBJ databases">
        <authorList>
            <person name="Noh H."/>
        </authorList>
    </citation>
    <scope>NUCLEOTIDE SEQUENCE</scope>
    <source>
        <strain evidence="5">DUCC4014</strain>
    </source>
</reference>
<evidence type="ECO:0000259" key="4">
    <source>
        <dbReference type="PROSITE" id="PS50304"/>
    </source>
</evidence>
<dbReference type="Proteomes" id="UP000827549">
    <property type="component" value="Chromosome 4"/>
</dbReference>
<organism evidence="5 6">
    <name type="scientific">Vanrija pseudolonga</name>
    <dbReference type="NCBI Taxonomy" id="143232"/>
    <lineage>
        <taxon>Eukaryota</taxon>
        <taxon>Fungi</taxon>
        <taxon>Dikarya</taxon>
        <taxon>Basidiomycota</taxon>
        <taxon>Agaricomycotina</taxon>
        <taxon>Tremellomycetes</taxon>
        <taxon>Trichosporonales</taxon>
        <taxon>Trichosporonaceae</taxon>
        <taxon>Vanrija</taxon>
    </lineage>
</organism>
<name>A0AAF1BIT3_9TREE</name>
<keyword evidence="6" id="KW-1185">Reference proteome</keyword>
<dbReference type="CDD" id="cd21182">
    <property type="entry name" value="Tudor_SMN_SPF30-like"/>
    <property type="match status" value="1"/>
</dbReference>
<dbReference type="AlphaFoldDB" id="A0AAF1BIT3"/>
<accession>A0AAF1BIT3</accession>
<feature type="compositionally biased region" description="Basic and acidic residues" evidence="3">
    <location>
        <begin position="167"/>
        <end position="182"/>
    </location>
</feature>
<dbReference type="SMART" id="SM00333">
    <property type="entry name" value="TUDOR"/>
    <property type="match status" value="1"/>
</dbReference>
<proteinExistence type="predicted"/>
<gene>
    <name evidence="5" type="primary">smndc1</name>
    <name evidence="5" type="ORF">LOC62_04G005439</name>
</gene>
<evidence type="ECO:0000256" key="2">
    <source>
        <dbReference type="ARBA" id="ARBA00023242"/>
    </source>
</evidence>